<name>A0ACC0U1M3_9AGAM</name>
<dbReference type="Proteomes" id="UP001207468">
    <property type="component" value="Unassembled WGS sequence"/>
</dbReference>
<sequence>MHHEAYSYPPPFTMSRPPSGSPPSFSRFQSALHVYKRRTGRDLPSHPLSSTLQSCDSPDAILAVLREEIPASGQSLHDLDSFSKWLVPTVNVIHAFSASLDEGVSLTLSPANIVFSGIGVLFSVAKDVSSSRDRLVDVFNRIGYFFRRLEIYTGVHPTAAMMDIIVEVMAEVLIILAMATEETKRGQLEKYVKKLIGNTEVEDAMQKLDRLTQEVARIASAERLKNSHGINGTLMRGNDRLRDVNERVRAINSDTQDVGRKVRDVYDRVQTHGVGDKIPGVHNELYHPVDRSSFFSPSCSSYLYS</sequence>
<organism evidence="1 2">
    <name type="scientific">Russula earlei</name>
    <dbReference type="NCBI Taxonomy" id="71964"/>
    <lineage>
        <taxon>Eukaryota</taxon>
        <taxon>Fungi</taxon>
        <taxon>Dikarya</taxon>
        <taxon>Basidiomycota</taxon>
        <taxon>Agaricomycotina</taxon>
        <taxon>Agaricomycetes</taxon>
        <taxon>Russulales</taxon>
        <taxon>Russulaceae</taxon>
        <taxon>Russula</taxon>
    </lineage>
</organism>
<protein>
    <submittedName>
        <fullName evidence="1">Uncharacterized protein</fullName>
    </submittedName>
</protein>
<evidence type="ECO:0000313" key="1">
    <source>
        <dbReference type="EMBL" id="KAI9455306.1"/>
    </source>
</evidence>
<gene>
    <name evidence="1" type="ORF">F5148DRAFT_1226524</name>
</gene>
<keyword evidence="2" id="KW-1185">Reference proteome</keyword>
<proteinExistence type="predicted"/>
<dbReference type="EMBL" id="JAGFNK010000253">
    <property type="protein sequence ID" value="KAI9455306.1"/>
    <property type="molecule type" value="Genomic_DNA"/>
</dbReference>
<reference evidence="1" key="1">
    <citation type="submission" date="2021-03" db="EMBL/GenBank/DDBJ databases">
        <title>Evolutionary priming and transition to the ectomycorrhizal habit in an iconic lineage of mushroom-forming fungi: is preadaptation a requirement?</title>
        <authorList>
            <consortium name="DOE Joint Genome Institute"/>
            <person name="Looney B.P."/>
            <person name="Miyauchi S."/>
            <person name="Morin E."/>
            <person name="Drula E."/>
            <person name="Courty P.E."/>
            <person name="Chicoki N."/>
            <person name="Fauchery L."/>
            <person name="Kohler A."/>
            <person name="Kuo A."/>
            <person name="LaButti K."/>
            <person name="Pangilinan J."/>
            <person name="Lipzen A."/>
            <person name="Riley R."/>
            <person name="Andreopoulos W."/>
            <person name="He G."/>
            <person name="Johnson J."/>
            <person name="Barry K.W."/>
            <person name="Grigoriev I.V."/>
            <person name="Nagy L."/>
            <person name="Hibbett D."/>
            <person name="Henrissat B."/>
            <person name="Matheny P.B."/>
            <person name="Labbe J."/>
            <person name="Martin A.F."/>
        </authorList>
    </citation>
    <scope>NUCLEOTIDE SEQUENCE</scope>
    <source>
        <strain evidence="1">BPL698</strain>
    </source>
</reference>
<comment type="caution">
    <text evidence="1">The sequence shown here is derived from an EMBL/GenBank/DDBJ whole genome shotgun (WGS) entry which is preliminary data.</text>
</comment>
<accession>A0ACC0U1M3</accession>
<evidence type="ECO:0000313" key="2">
    <source>
        <dbReference type="Proteomes" id="UP001207468"/>
    </source>
</evidence>